<accession>A0A086ZY59</accession>
<dbReference type="AlphaFoldDB" id="A0A086ZY59"/>
<name>A0A086ZY59_9BIFI</name>
<organism evidence="2 3">
    <name type="scientific">Bifidobacterium callitrichos DSM 23973</name>
    <dbReference type="NCBI Taxonomy" id="1437609"/>
    <lineage>
        <taxon>Bacteria</taxon>
        <taxon>Bacillati</taxon>
        <taxon>Actinomycetota</taxon>
        <taxon>Actinomycetes</taxon>
        <taxon>Bifidobacteriales</taxon>
        <taxon>Bifidobacteriaceae</taxon>
        <taxon>Bifidobacterium</taxon>
    </lineage>
</organism>
<feature type="compositionally biased region" description="Basic and acidic residues" evidence="1">
    <location>
        <begin position="161"/>
        <end position="171"/>
    </location>
</feature>
<feature type="compositionally biased region" description="Basic and acidic residues" evidence="1">
    <location>
        <begin position="29"/>
        <end position="49"/>
    </location>
</feature>
<protein>
    <submittedName>
        <fullName evidence="2">Uncharacterized protein</fullName>
    </submittedName>
</protein>
<evidence type="ECO:0000313" key="2">
    <source>
        <dbReference type="EMBL" id="KFI51459.1"/>
    </source>
</evidence>
<proteinExistence type="predicted"/>
<reference evidence="2 3" key="1">
    <citation type="submission" date="2014-03" db="EMBL/GenBank/DDBJ databases">
        <title>Genomics of Bifidobacteria.</title>
        <authorList>
            <person name="Ventura M."/>
            <person name="Milani C."/>
            <person name="Lugli G.A."/>
        </authorList>
    </citation>
    <scope>NUCLEOTIDE SEQUENCE [LARGE SCALE GENOMIC DNA]</scope>
    <source>
        <strain evidence="2 3">DSM 23973</strain>
    </source>
</reference>
<evidence type="ECO:0000256" key="1">
    <source>
        <dbReference type="SAM" id="MobiDB-lite"/>
    </source>
</evidence>
<dbReference type="RefSeq" id="WP_043167791.1">
    <property type="nucleotide sequence ID" value="NZ_JDUV01000039.1"/>
</dbReference>
<comment type="caution">
    <text evidence="2">The sequence shown here is derived from an EMBL/GenBank/DDBJ whole genome shotgun (WGS) entry which is preliminary data.</text>
</comment>
<gene>
    <name evidence="2" type="ORF">BCAL_1194</name>
</gene>
<sequence length="214" mass="24104">MTDTTPTTRTPADIAARNAANALATSIRRDPAKAAREMGRLRREAEQWRGRAKALQTRPESVTTEEWDAMTAEQKAEACQIDRETDRIRRRTADIEAKAKASMEGPRGEIRRLRIESAARRTGIDPAIAVGILDKAIPEDTDETTIDRAVTELAARYPYLVERRTRPETAQRETPPSPNSLERLLPQYGQSPADYRNRTAMNRLTRAFSPYGEI</sequence>
<feature type="region of interest" description="Disordered" evidence="1">
    <location>
        <begin position="161"/>
        <end position="195"/>
    </location>
</feature>
<evidence type="ECO:0000313" key="3">
    <source>
        <dbReference type="Proteomes" id="UP000029072"/>
    </source>
</evidence>
<dbReference type="Proteomes" id="UP000029072">
    <property type="component" value="Unassembled WGS sequence"/>
</dbReference>
<dbReference type="EMBL" id="JGYS01000022">
    <property type="protein sequence ID" value="KFI51459.1"/>
    <property type="molecule type" value="Genomic_DNA"/>
</dbReference>
<feature type="region of interest" description="Disordered" evidence="1">
    <location>
        <begin position="29"/>
        <end position="66"/>
    </location>
</feature>